<sequence>MESNETPTHYYIRLSDWGYGGDICLGINLLHCFGSEDQIKQLKPLSCPPQQQRGILGDISRHLRKPQKINSYEGVEGVGWRGLPLSNFENPFVNSLLNPWSSNRIEIARRIGSAELDSLLLSY</sequence>
<reference evidence="1 2" key="1">
    <citation type="submission" date="2021-06" db="EMBL/GenBank/DDBJ databases">
        <title>Caerostris darwini draft genome.</title>
        <authorList>
            <person name="Kono N."/>
            <person name="Arakawa K."/>
        </authorList>
    </citation>
    <scope>NUCLEOTIDE SEQUENCE [LARGE SCALE GENOMIC DNA]</scope>
</reference>
<dbReference type="Proteomes" id="UP001054837">
    <property type="component" value="Unassembled WGS sequence"/>
</dbReference>
<keyword evidence="2" id="KW-1185">Reference proteome</keyword>
<accession>A0AAV4SVY9</accession>
<proteinExistence type="predicted"/>
<comment type="caution">
    <text evidence="1">The sequence shown here is derived from an EMBL/GenBank/DDBJ whole genome shotgun (WGS) entry which is preliminary data.</text>
</comment>
<dbReference type="AlphaFoldDB" id="A0AAV4SVY9"/>
<evidence type="ECO:0008006" key="3">
    <source>
        <dbReference type="Google" id="ProtNLM"/>
    </source>
</evidence>
<dbReference type="EMBL" id="BPLQ01008329">
    <property type="protein sequence ID" value="GIY36602.1"/>
    <property type="molecule type" value="Genomic_DNA"/>
</dbReference>
<organism evidence="1 2">
    <name type="scientific">Caerostris darwini</name>
    <dbReference type="NCBI Taxonomy" id="1538125"/>
    <lineage>
        <taxon>Eukaryota</taxon>
        <taxon>Metazoa</taxon>
        <taxon>Ecdysozoa</taxon>
        <taxon>Arthropoda</taxon>
        <taxon>Chelicerata</taxon>
        <taxon>Arachnida</taxon>
        <taxon>Araneae</taxon>
        <taxon>Araneomorphae</taxon>
        <taxon>Entelegynae</taxon>
        <taxon>Araneoidea</taxon>
        <taxon>Araneidae</taxon>
        <taxon>Caerostris</taxon>
    </lineage>
</organism>
<name>A0AAV4SVY9_9ARAC</name>
<gene>
    <name evidence="1" type="ORF">CDAR_111151</name>
</gene>
<evidence type="ECO:0000313" key="2">
    <source>
        <dbReference type="Proteomes" id="UP001054837"/>
    </source>
</evidence>
<protein>
    <recommendedName>
        <fullName evidence="3">Maturase K</fullName>
    </recommendedName>
</protein>
<evidence type="ECO:0000313" key="1">
    <source>
        <dbReference type="EMBL" id="GIY36602.1"/>
    </source>
</evidence>